<evidence type="ECO:0000313" key="7">
    <source>
        <dbReference type="Proteomes" id="UP001235840"/>
    </source>
</evidence>
<dbReference type="RefSeq" id="WP_307391582.1">
    <property type="nucleotide sequence ID" value="NZ_BAAADK010000010.1"/>
</dbReference>
<keyword evidence="3 6" id="KW-0560">Oxidoreductase</keyword>
<evidence type="ECO:0000256" key="1">
    <source>
        <dbReference type="ARBA" id="ARBA00022723"/>
    </source>
</evidence>
<feature type="domain" description="Enoyl reductase (ER)" evidence="5">
    <location>
        <begin position="12"/>
        <end position="340"/>
    </location>
</feature>
<dbReference type="GO" id="GO:0003939">
    <property type="term" value="F:L-iditol 2-dehydrogenase (NAD+) activity"/>
    <property type="evidence" value="ECO:0007669"/>
    <property type="project" value="UniProtKB-EC"/>
</dbReference>
<comment type="caution">
    <text evidence="6">The sequence shown here is derived from an EMBL/GenBank/DDBJ whole genome shotgun (WGS) entry which is preliminary data.</text>
</comment>
<keyword evidence="2 4" id="KW-0862">Zinc</keyword>
<comment type="cofactor">
    <cofactor evidence="4">
        <name>Zn(2+)</name>
        <dbReference type="ChEBI" id="CHEBI:29105"/>
    </cofactor>
</comment>
<evidence type="ECO:0000259" key="5">
    <source>
        <dbReference type="SMART" id="SM00829"/>
    </source>
</evidence>
<accession>A0ABT9VVY7</accession>
<protein>
    <submittedName>
        <fullName evidence="6">L-iditol 2-dehydrogenase</fullName>
        <ecNumber evidence="6">1.1.1.14</ecNumber>
    </submittedName>
</protein>
<dbReference type="EC" id="1.1.1.14" evidence="6"/>
<dbReference type="InterPro" id="IPR013154">
    <property type="entry name" value="ADH-like_N"/>
</dbReference>
<dbReference type="Pfam" id="PF08240">
    <property type="entry name" value="ADH_N"/>
    <property type="match status" value="1"/>
</dbReference>
<evidence type="ECO:0000313" key="6">
    <source>
        <dbReference type="EMBL" id="MDQ0165050.1"/>
    </source>
</evidence>
<reference evidence="6 7" key="1">
    <citation type="submission" date="2023-07" db="EMBL/GenBank/DDBJ databases">
        <title>Genomic Encyclopedia of Type Strains, Phase IV (KMG-IV): sequencing the most valuable type-strain genomes for metagenomic binning, comparative biology and taxonomic classification.</title>
        <authorList>
            <person name="Goeker M."/>
        </authorList>
    </citation>
    <scope>NUCLEOTIDE SEQUENCE [LARGE SCALE GENOMIC DNA]</scope>
    <source>
        <strain evidence="6 7">DSM 12751</strain>
    </source>
</reference>
<keyword evidence="7" id="KW-1185">Reference proteome</keyword>
<dbReference type="EMBL" id="JAUSTY010000003">
    <property type="protein sequence ID" value="MDQ0165050.1"/>
    <property type="molecule type" value="Genomic_DNA"/>
</dbReference>
<keyword evidence="1 4" id="KW-0479">Metal-binding</keyword>
<gene>
    <name evidence="6" type="ORF">J2S11_000950</name>
</gene>
<dbReference type="InterPro" id="IPR036291">
    <property type="entry name" value="NAD(P)-bd_dom_sf"/>
</dbReference>
<evidence type="ECO:0000256" key="3">
    <source>
        <dbReference type="ARBA" id="ARBA00023002"/>
    </source>
</evidence>
<dbReference type="InterPro" id="IPR002328">
    <property type="entry name" value="ADH_Zn_CS"/>
</dbReference>
<dbReference type="InterPro" id="IPR013149">
    <property type="entry name" value="ADH-like_C"/>
</dbReference>
<dbReference type="Pfam" id="PF00107">
    <property type="entry name" value="ADH_zinc_N"/>
    <property type="match status" value="1"/>
</dbReference>
<dbReference type="Gene3D" id="3.90.180.10">
    <property type="entry name" value="Medium-chain alcohol dehydrogenases, catalytic domain"/>
    <property type="match status" value="1"/>
</dbReference>
<comment type="similarity">
    <text evidence="4">Belongs to the zinc-containing alcohol dehydrogenase family.</text>
</comment>
<dbReference type="SMART" id="SM00829">
    <property type="entry name" value="PKS_ER"/>
    <property type="match status" value="1"/>
</dbReference>
<evidence type="ECO:0000256" key="4">
    <source>
        <dbReference type="RuleBase" id="RU361277"/>
    </source>
</evidence>
<evidence type="ECO:0000256" key="2">
    <source>
        <dbReference type="ARBA" id="ARBA00022833"/>
    </source>
</evidence>
<dbReference type="Gene3D" id="3.40.50.720">
    <property type="entry name" value="NAD(P)-binding Rossmann-like Domain"/>
    <property type="match status" value="1"/>
</dbReference>
<dbReference type="Proteomes" id="UP001235840">
    <property type="component" value="Unassembled WGS sequence"/>
</dbReference>
<name>A0ABT9VVY7_9BACI</name>
<dbReference type="PROSITE" id="PS00059">
    <property type="entry name" value="ADH_ZINC"/>
    <property type="match status" value="1"/>
</dbReference>
<dbReference type="InterPro" id="IPR020843">
    <property type="entry name" value="ER"/>
</dbReference>
<organism evidence="6 7">
    <name type="scientific">Caldalkalibacillus horti</name>
    <dbReference type="NCBI Taxonomy" id="77523"/>
    <lineage>
        <taxon>Bacteria</taxon>
        <taxon>Bacillati</taxon>
        <taxon>Bacillota</taxon>
        <taxon>Bacilli</taxon>
        <taxon>Bacillales</taxon>
        <taxon>Bacillaceae</taxon>
        <taxon>Caldalkalibacillus</taxon>
    </lineage>
</organism>
<dbReference type="InterPro" id="IPR011032">
    <property type="entry name" value="GroES-like_sf"/>
</dbReference>
<dbReference type="SUPFAM" id="SSF51735">
    <property type="entry name" value="NAD(P)-binding Rossmann-fold domains"/>
    <property type="match status" value="1"/>
</dbReference>
<sequence length="342" mass="37606">MKAIVKTERKPGCVQVIDVPKPALKPDEVMVKMYSGSICGSDIHAYHYAPTHHYIQVPVIMGHEGAGEIVQVGSAVTDLQPGEKVVIEPIEYCQQCEYCLRGKPHLCASFQIRGMHGDGFFAEFVAAKARYIHKLPEGFPMHVASLIEPVSVLAHALLDRSEIKAGELVMVTGPGPIGLIAAQMVKALGAEPVVVGIDSDEETRLPLARKFGYQTINFSQQTVQEALKERYGRETVDAVVECSGAGPVLQTCLDVVAKGGAITLVGLFTKPVEVNLFQPIRREATIYTSFASNWHNFERAIRLVLDGKIDVEPLISYYSMDQVNQAFEDAIHKKVHKPVIRF</sequence>
<dbReference type="PANTHER" id="PTHR43401:SF2">
    <property type="entry name" value="L-THREONINE 3-DEHYDROGENASE"/>
    <property type="match status" value="1"/>
</dbReference>
<proteinExistence type="inferred from homology"/>
<dbReference type="PANTHER" id="PTHR43401">
    <property type="entry name" value="L-THREONINE 3-DEHYDROGENASE"/>
    <property type="match status" value="1"/>
</dbReference>
<dbReference type="SUPFAM" id="SSF50129">
    <property type="entry name" value="GroES-like"/>
    <property type="match status" value="1"/>
</dbReference>
<dbReference type="InterPro" id="IPR050129">
    <property type="entry name" value="Zn_alcohol_dh"/>
</dbReference>